<feature type="compositionally biased region" description="Low complexity" evidence="1">
    <location>
        <begin position="485"/>
        <end position="494"/>
    </location>
</feature>
<reference evidence="3" key="1">
    <citation type="submission" date="2013-07" db="EMBL/GenBank/DDBJ databases">
        <title>The Genome Sequence of Cryptococcus dejecticola CBS10117.</title>
        <authorList>
            <consortium name="The Broad Institute Genome Sequencing Platform"/>
            <person name="Cuomo C."/>
            <person name="Litvintseva A."/>
            <person name="Chen Y."/>
            <person name="Heitman J."/>
            <person name="Sun S."/>
            <person name="Springer D."/>
            <person name="Dromer F."/>
            <person name="Young S.K."/>
            <person name="Zeng Q."/>
            <person name="Gargeya S."/>
            <person name="Fitzgerald M."/>
            <person name="Abouelleil A."/>
            <person name="Alvarado L."/>
            <person name="Berlin A.M."/>
            <person name="Chapman S.B."/>
            <person name="Dewar J."/>
            <person name="Goldberg J."/>
            <person name="Griggs A."/>
            <person name="Gujja S."/>
            <person name="Hansen M."/>
            <person name="Howarth C."/>
            <person name="Imamovic A."/>
            <person name="Larimer J."/>
            <person name="McCowan C."/>
            <person name="Murphy C."/>
            <person name="Pearson M."/>
            <person name="Priest M."/>
            <person name="Roberts A."/>
            <person name="Saif S."/>
            <person name="Shea T."/>
            <person name="Sykes S."/>
            <person name="Wortman J."/>
            <person name="Nusbaum C."/>
            <person name="Birren B."/>
        </authorList>
    </citation>
    <scope>NUCLEOTIDE SEQUENCE [LARGE SCALE GENOMIC DNA]</scope>
    <source>
        <strain evidence="3">CBS 10117</strain>
    </source>
</reference>
<dbReference type="VEuPathDB" id="FungiDB:I303_07860"/>
<dbReference type="AlphaFoldDB" id="A0A1A5ZVX2"/>
<evidence type="ECO:0000259" key="2">
    <source>
        <dbReference type="PROSITE" id="PS50076"/>
    </source>
</evidence>
<dbReference type="PANTHER" id="PTHR44924">
    <property type="entry name" value="DNAJ SUBFAMILY A MEMBER 2"/>
    <property type="match status" value="1"/>
</dbReference>
<accession>A0A1A5ZVX2</accession>
<dbReference type="InterPro" id="IPR001623">
    <property type="entry name" value="DnaJ_domain"/>
</dbReference>
<dbReference type="PROSITE" id="PS00636">
    <property type="entry name" value="DNAJ_1"/>
    <property type="match status" value="1"/>
</dbReference>
<dbReference type="InterPro" id="IPR036869">
    <property type="entry name" value="J_dom_sf"/>
</dbReference>
<dbReference type="PROSITE" id="PS50076">
    <property type="entry name" value="DNAJ_2"/>
    <property type="match status" value="1"/>
</dbReference>
<feature type="region of interest" description="Disordered" evidence="1">
    <location>
        <begin position="457"/>
        <end position="559"/>
    </location>
</feature>
<evidence type="ECO:0000313" key="3">
    <source>
        <dbReference type="EMBL" id="OBR81947.1"/>
    </source>
</evidence>
<proteinExistence type="predicted"/>
<gene>
    <name evidence="3" type="ORF">I303_07860</name>
</gene>
<feature type="compositionally biased region" description="Low complexity" evidence="1">
    <location>
        <begin position="519"/>
        <end position="528"/>
    </location>
</feature>
<dbReference type="PANTHER" id="PTHR44924:SF1">
    <property type="entry name" value="DNAJ SUBFAMILY A MEMBER 2"/>
    <property type="match status" value="1"/>
</dbReference>
<name>A0A1A5ZVX2_9TREE</name>
<dbReference type="EMBL" id="KI894036">
    <property type="protein sequence ID" value="OBR81947.1"/>
    <property type="molecule type" value="Genomic_DNA"/>
</dbReference>
<feature type="compositionally biased region" description="Pro residues" evidence="1">
    <location>
        <begin position="495"/>
        <end position="504"/>
    </location>
</feature>
<dbReference type="Pfam" id="PF14308">
    <property type="entry name" value="DnaJ-X"/>
    <property type="match status" value="1"/>
</dbReference>
<dbReference type="SUPFAM" id="SSF46565">
    <property type="entry name" value="Chaperone J-domain"/>
    <property type="match status" value="1"/>
</dbReference>
<dbReference type="STRING" id="1296121.A0A1A5ZVX2"/>
<organism evidence="3">
    <name type="scientific">Kwoniella dejecticola CBS 10117</name>
    <dbReference type="NCBI Taxonomy" id="1296121"/>
    <lineage>
        <taxon>Eukaryota</taxon>
        <taxon>Fungi</taxon>
        <taxon>Dikarya</taxon>
        <taxon>Basidiomycota</taxon>
        <taxon>Agaricomycotina</taxon>
        <taxon>Tremellomycetes</taxon>
        <taxon>Tremellales</taxon>
        <taxon>Cryptococcaceae</taxon>
        <taxon>Kwoniella</taxon>
    </lineage>
</organism>
<dbReference type="Gene3D" id="1.10.287.110">
    <property type="entry name" value="DnaJ domain"/>
    <property type="match status" value="1"/>
</dbReference>
<dbReference type="InterPro" id="IPR018253">
    <property type="entry name" value="DnaJ_domain_CS"/>
</dbReference>
<dbReference type="Pfam" id="PF00226">
    <property type="entry name" value="DnaJ"/>
    <property type="match status" value="1"/>
</dbReference>
<dbReference type="CDD" id="cd06257">
    <property type="entry name" value="DnaJ"/>
    <property type="match status" value="1"/>
</dbReference>
<feature type="region of interest" description="Disordered" evidence="1">
    <location>
        <begin position="51"/>
        <end position="86"/>
    </location>
</feature>
<dbReference type="SMART" id="SM00271">
    <property type="entry name" value="DnaJ"/>
    <property type="match status" value="1"/>
</dbReference>
<dbReference type="InterPro" id="IPR026894">
    <property type="entry name" value="DnaJ_X"/>
</dbReference>
<feature type="compositionally biased region" description="Low complexity" evidence="1">
    <location>
        <begin position="55"/>
        <end position="77"/>
    </location>
</feature>
<protein>
    <submittedName>
        <fullName evidence="3">Chaperone regulator</fullName>
    </submittedName>
</protein>
<dbReference type="PRINTS" id="PR00625">
    <property type="entry name" value="JDOMAIN"/>
</dbReference>
<evidence type="ECO:0000256" key="1">
    <source>
        <dbReference type="SAM" id="MobiDB-lite"/>
    </source>
</evidence>
<sequence>MSTIIDSRPRGTYIPADCPSCRSQQEYMIPPTFIGTLRVRCAACKQFFTHPQPKPTSSTSSSSTSNPFTNGSSSSARESGRRGIGSDKNPIDLAYYEILGLDSQCTTEQVKKAYRRLAIKFHPDKASANRDDPDAEEKFKQISVAYQVLSDPQLRKKYNEFGQKNGGGAAEPAGGFQDPEEVFGKMFGGDRFEDLIGQISIGKDMKDAFQQQHEQEAGDFMIGPTGKPMMTPDAMQRKMIRDRAVAEEKARVRRERVDKLAKNLVNKLNIYTEAAKGVEDKLVGASFKMTLISFSRRDLKEESYGTELLNAIGRAYQAKSAQHMASSQFAPLGWFHGAKNTFNVMGDTVSTVRSALELKAVFDKLQLAEQSGMSPADLRKLEEQAAEQGIRTLWKGAKLEVESVVRETCERVLTESSVPKEKLHLRAYALGLMAEAYLAIKKDEESPAGEDFVKVETPASKQRDAASSFSSTAKPPVPPRPTNGQSTPSTAQPPSAAPSVPPRPGNAAQEKPPIPPHPAQQTQTPASAAEKEKEETLNAAYKAYESKRRSQGNPPGNDV</sequence>
<feature type="domain" description="J" evidence="2">
    <location>
        <begin position="94"/>
        <end position="162"/>
    </location>
</feature>
<dbReference type="OrthoDB" id="552049at2759"/>